<organism evidence="2 3">
    <name type="scientific">Araneus ventricosus</name>
    <name type="common">Orbweaver spider</name>
    <name type="synonym">Epeira ventricosa</name>
    <dbReference type="NCBI Taxonomy" id="182803"/>
    <lineage>
        <taxon>Eukaryota</taxon>
        <taxon>Metazoa</taxon>
        <taxon>Ecdysozoa</taxon>
        <taxon>Arthropoda</taxon>
        <taxon>Chelicerata</taxon>
        <taxon>Arachnida</taxon>
        <taxon>Araneae</taxon>
        <taxon>Araneomorphae</taxon>
        <taxon>Entelegynae</taxon>
        <taxon>Araneoidea</taxon>
        <taxon>Araneidae</taxon>
        <taxon>Araneus</taxon>
    </lineage>
</organism>
<dbReference type="Pfam" id="PF00078">
    <property type="entry name" value="RVT_1"/>
    <property type="match status" value="1"/>
</dbReference>
<reference evidence="2 3" key="1">
    <citation type="journal article" date="2019" name="Sci. Rep.">
        <title>Orb-weaving spider Araneus ventricosus genome elucidates the spidroin gene catalogue.</title>
        <authorList>
            <person name="Kono N."/>
            <person name="Nakamura H."/>
            <person name="Ohtoshi R."/>
            <person name="Moran D.A.P."/>
            <person name="Shinohara A."/>
            <person name="Yoshida Y."/>
            <person name="Fujiwara M."/>
            <person name="Mori M."/>
            <person name="Tomita M."/>
            <person name="Arakawa K."/>
        </authorList>
    </citation>
    <scope>NUCLEOTIDE SEQUENCE [LARGE SCALE GENOMIC DNA]</scope>
</reference>
<dbReference type="InterPro" id="IPR000477">
    <property type="entry name" value="RT_dom"/>
</dbReference>
<feature type="domain" description="Reverse transcriptase" evidence="1">
    <location>
        <begin position="1"/>
        <end position="94"/>
    </location>
</feature>
<dbReference type="PROSITE" id="PS50878">
    <property type="entry name" value="RT_POL"/>
    <property type="match status" value="1"/>
</dbReference>
<gene>
    <name evidence="2" type="ORF">AVEN_234260_1</name>
</gene>
<protein>
    <recommendedName>
        <fullName evidence="1">Reverse transcriptase domain-containing protein</fullName>
    </recommendedName>
</protein>
<dbReference type="Proteomes" id="UP000499080">
    <property type="component" value="Unassembled WGS sequence"/>
</dbReference>
<evidence type="ECO:0000313" key="2">
    <source>
        <dbReference type="EMBL" id="GBL75927.1"/>
    </source>
</evidence>
<dbReference type="AlphaFoldDB" id="A0A4Y2A8N7"/>
<comment type="caution">
    <text evidence="2">The sequence shown here is derived from an EMBL/GenBank/DDBJ whole genome shotgun (WGS) entry which is preliminary data.</text>
</comment>
<dbReference type="EMBL" id="BGPR01000009">
    <property type="protein sequence ID" value="GBL75927.1"/>
    <property type="molecule type" value="Genomic_DNA"/>
</dbReference>
<keyword evidence="3" id="KW-1185">Reference proteome</keyword>
<dbReference type="OrthoDB" id="5419617at2759"/>
<name>A0A4Y2A8N7_ARAVE</name>
<sequence length="112" mass="12972">MKHVQQQYTDNTAIQAYTDDFLIIAAAESERKLCTTASEALKISKTWSDHHGLEISKEKTEFLLLSNLRRGASIYWGNQRVKRTKILKYLGVHLDSKNNWTHHMVQQGEKDL</sequence>
<accession>A0A4Y2A8N7</accession>
<evidence type="ECO:0000259" key="1">
    <source>
        <dbReference type="PROSITE" id="PS50878"/>
    </source>
</evidence>
<proteinExistence type="predicted"/>
<evidence type="ECO:0000313" key="3">
    <source>
        <dbReference type="Proteomes" id="UP000499080"/>
    </source>
</evidence>